<dbReference type="Proteomes" id="UP001157034">
    <property type="component" value="Unassembled WGS sequence"/>
</dbReference>
<gene>
    <name evidence="1" type="ORF">GCM10025881_34910</name>
</gene>
<dbReference type="InterPro" id="IPR036525">
    <property type="entry name" value="Tubulin/FtsZ_GTPase_sf"/>
</dbReference>
<protein>
    <submittedName>
        <fullName evidence="1">Phosphonate ABC transporter permease</fullName>
    </submittedName>
</protein>
<organism evidence="1 2">
    <name type="scientific">Pseudolysinimonas kribbensis</name>
    <dbReference type="NCBI Taxonomy" id="433641"/>
    <lineage>
        <taxon>Bacteria</taxon>
        <taxon>Bacillati</taxon>
        <taxon>Actinomycetota</taxon>
        <taxon>Actinomycetes</taxon>
        <taxon>Micrococcales</taxon>
        <taxon>Microbacteriaceae</taxon>
        <taxon>Pseudolysinimonas</taxon>
    </lineage>
</organism>
<dbReference type="Gene3D" id="3.40.50.1440">
    <property type="entry name" value="Tubulin/FtsZ, GTPase domain"/>
    <property type="match status" value="1"/>
</dbReference>
<dbReference type="Pfam" id="PF13809">
    <property type="entry name" value="Tubulin_2"/>
    <property type="match status" value="1"/>
</dbReference>
<evidence type="ECO:0000313" key="1">
    <source>
        <dbReference type="EMBL" id="GMA96667.1"/>
    </source>
</evidence>
<comment type="caution">
    <text evidence="1">The sequence shown here is derived from an EMBL/GenBank/DDBJ whole genome shotgun (WGS) entry which is preliminary data.</text>
</comment>
<dbReference type="EMBL" id="BSVB01000001">
    <property type="protein sequence ID" value="GMA96667.1"/>
    <property type="molecule type" value="Genomic_DNA"/>
</dbReference>
<dbReference type="SUPFAM" id="SSF52490">
    <property type="entry name" value="Tubulin nucleotide-binding domain-like"/>
    <property type="match status" value="1"/>
</dbReference>
<keyword evidence="2" id="KW-1185">Reference proteome</keyword>
<accession>A0ABQ6K9Q4</accession>
<dbReference type="RefSeq" id="WP_284255193.1">
    <property type="nucleotide sequence ID" value="NZ_BAAAQO010000004.1"/>
</dbReference>
<dbReference type="InterPro" id="IPR025904">
    <property type="entry name" value="Tubulin-like"/>
</dbReference>
<name>A0ABQ6K9Q4_9MICO</name>
<sequence>MPIAPTLILGLGGTGSKIVARVADKVRESASPQESRIAYVVFDTDINELREIKDKNPGVFTVQTSTVNTVGDYLTVNTNARDNWFPVNEMLNRKTLTEGAAQVRAISRLAFDTTLKSGKLAPLRDAIDTLFRVDKDNQEQALRVIITSSLAGGTGSGLILSVAMYLSSYLKAKFPHLRAITRGFFLQPDVFYDVIPGAEEQQNLKVNAYATIRELDAFLMKGDNTLPPQYRGLKFEFPTIGGDGVEPINAMPYDFCFLFDAQGTSGSLTSFGDLLDHAATCIYTQSIGPMSKRSNSSEDNTLREVIKNNGRNRYAGAGASRLVYPARHVEKYFAYTWLRTAVSRDWLKFDEAFQGQLAGVRDQQDKGFSVADLKLEKVFPQTVDTKADGEKDPFARSIKDQAVLKDPEGVTEIGKKWFMYLSGLMGYLETRSKNDADDQLKAQLSANIAELGADAAEYYERYLDLKKYHDLVERHAQENAGITAYSLFGTDTRGANVGQPFALETYLKNQRGDGFIHPVSARYFLYNLLDLLEKQKATVDIELNELHGYFRDFEKQAFDDPSTDEIEGPESLLARQRGFVSRVTNRQDGWQRDLTDKFATYLKKVGDLGNAEVLSEVLRDAIGYIKGLSDAFEKLFDNLRQNLDRLGSDIDRLHTAYDNTKGSTTRFVYADSKSLDHIGKSVLYKGGSANADADLSQAIFSKVREYAAITDEKDENFFQDLYTGTIVQHFVKKFREQGAATLDIDIIEALDREYRAHTRNVEEDNIRHYVIREINAVKALAAPFIESPLGEDRHPIFACAFNPAIKLDAGSKREALINEHLSNYGGQPDDEISKQEILFYNAIYGIRARDLSKFSPARVNQTENLAAGEYFTAYFRLVSQIRPSVDETKVITPHIDRRWHTIAAMPDLDEGSQARQLTEIHRALLKGLVHGHIIREKSVGSGTIYRYKPLTGPEQDFIVSNGTPCDQFYEVVDALTIDPVAVTRLTEAVDRMLEATLAVTSAVDYASSPFGQDLAAGVDLTELRQIVPSFPDAPVTIFDIAAFWAVSVPKDDFQEEYLAAMSRNFLLLIQEEVFRLEDGDQRYAVLETVLRQQLEQFTSHMAAFTEKGGSYFNRKLRIIIGALGDLLIDLPLPELRSDVRAIDKQLLAAD</sequence>
<evidence type="ECO:0000313" key="2">
    <source>
        <dbReference type="Proteomes" id="UP001157034"/>
    </source>
</evidence>
<proteinExistence type="predicted"/>
<reference evidence="2" key="1">
    <citation type="journal article" date="2019" name="Int. J. Syst. Evol. Microbiol.">
        <title>The Global Catalogue of Microorganisms (GCM) 10K type strain sequencing project: providing services to taxonomists for standard genome sequencing and annotation.</title>
        <authorList>
            <consortium name="The Broad Institute Genomics Platform"/>
            <consortium name="The Broad Institute Genome Sequencing Center for Infectious Disease"/>
            <person name="Wu L."/>
            <person name="Ma J."/>
        </authorList>
    </citation>
    <scope>NUCLEOTIDE SEQUENCE [LARGE SCALE GENOMIC DNA]</scope>
    <source>
        <strain evidence="2">NBRC 108894</strain>
    </source>
</reference>